<sequence>MIISPLMASAASPSKAPNIIFIATDDLNAWVGPLDSPIKAKTPNLDRLAARGVTFMHAQACGSFCAPARSALFTGRHPSTTGAYTTQVYWRDRPDLRPLQVAFQQAGYQTYGTGKVFHHPAGFVDVRGWTDFHVRTQAQRESGWPVDSWRQGAPLPTPLPFSRFTRQQNPGTDRSFMEYAPLPNEVEKDMADTQQTDWVINVLQRQHAQPFFIALGLYAPHFQNYAPQKYYDLYPLDEIQLPQIKEDDTADLPPAIRKFYDHRKASIHDKLNELGIMKEVLRAYLACTSYADAQVGRVLDALEASPERDNTIVIFWSDQGYHHGEKGQWGKHTLWKETARIPFIWAGPGIARPAKVDTTVSAIDMYPTLVDLCGLAPDSGLEGKSLAAVLRDPAQARDREVLLCEIKPGGYTVVNQQWRYIHYADDTEELYNLTEDPNEWNNLAPAGGHQAVIERMKASAPKSFAPAGPETNQLRLITEGESFRWEPKPPGGKKAKGAAKND</sequence>
<keyword evidence="10" id="KW-1185">Reference proteome</keyword>
<keyword evidence="6" id="KW-0106">Calcium</keyword>
<evidence type="ECO:0000256" key="5">
    <source>
        <dbReference type="ARBA" id="ARBA00022801"/>
    </source>
</evidence>
<dbReference type="GO" id="GO:0005737">
    <property type="term" value="C:cytoplasm"/>
    <property type="evidence" value="ECO:0007669"/>
    <property type="project" value="TreeGrafter"/>
</dbReference>
<feature type="domain" description="Sulfatase N-terminal" evidence="8">
    <location>
        <begin position="17"/>
        <end position="374"/>
    </location>
</feature>
<evidence type="ECO:0000313" key="10">
    <source>
        <dbReference type="Proteomes" id="UP000290218"/>
    </source>
</evidence>
<feature type="region of interest" description="Disordered" evidence="7">
    <location>
        <begin position="480"/>
        <end position="502"/>
    </location>
</feature>
<dbReference type="Proteomes" id="UP000290218">
    <property type="component" value="Unassembled WGS sequence"/>
</dbReference>
<feature type="compositionally biased region" description="Basic residues" evidence="7">
    <location>
        <begin position="491"/>
        <end position="502"/>
    </location>
</feature>
<dbReference type="SUPFAM" id="SSF53649">
    <property type="entry name" value="Alkaline phosphatase-like"/>
    <property type="match status" value="1"/>
</dbReference>
<dbReference type="Gene3D" id="3.40.720.10">
    <property type="entry name" value="Alkaline Phosphatase, subunit A"/>
    <property type="match status" value="1"/>
</dbReference>
<dbReference type="InterPro" id="IPR000917">
    <property type="entry name" value="Sulfatase_N"/>
</dbReference>
<organism evidence="9 10">
    <name type="scientific">Oleiharenicola lentus</name>
    <dbReference type="NCBI Taxonomy" id="2508720"/>
    <lineage>
        <taxon>Bacteria</taxon>
        <taxon>Pseudomonadati</taxon>
        <taxon>Verrucomicrobiota</taxon>
        <taxon>Opitutia</taxon>
        <taxon>Opitutales</taxon>
        <taxon>Opitutaceae</taxon>
        <taxon>Oleiharenicola</taxon>
    </lineage>
</organism>
<evidence type="ECO:0000256" key="6">
    <source>
        <dbReference type="ARBA" id="ARBA00022837"/>
    </source>
</evidence>
<evidence type="ECO:0000256" key="7">
    <source>
        <dbReference type="SAM" id="MobiDB-lite"/>
    </source>
</evidence>
<dbReference type="EMBL" id="SDHX01000001">
    <property type="protein sequence ID" value="RXK56953.1"/>
    <property type="molecule type" value="Genomic_DNA"/>
</dbReference>
<dbReference type="InterPro" id="IPR035874">
    <property type="entry name" value="IDS"/>
</dbReference>
<comment type="cofactor">
    <cofactor evidence="1">
        <name>Ca(2+)</name>
        <dbReference type="ChEBI" id="CHEBI:29108"/>
    </cofactor>
</comment>
<gene>
    <name evidence="9" type="ORF">ESB00_08645</name>
</gene>
<dbReference type="InterPro" id="IPR017850">
    <property type="entry name" value="Alkaline_phosphatase_core_sf"/>
</dbReference>
<dbReference type="Pfam" id="PF00884">
    <property type="entry name" value="Sulfatase"/>
    <property type="match status" value="1"/>
</dbReference>
<dbReference type="PANTHER" id="PTHR45953">
    <property type="entry name" value="IDURONATE 2-SULFATASE"/>
    <property type="match status" value="1"/>
</dbReference>
<evidence type="ECO:0000256" key="1">
    <source>
        <dbReference type="ARBA" id="ARBA00001913"/>
    </source>
</evidence>
<keyword evidence="4" id="KW-0732">Signal</keyword>
<protein>
    <submittedName>
        <fullName evidence="9">Iduronate sulfatase</fullName>
    </submittedName>
</protein>
<accession>A0A4Q1CCS7</accession>
<name>A0A4Q1CCS7_9BACT</name>
<keyword evidence="3" id="KW-0479">Metal-binding</keyword>
<reference evidence="9 10" key="1">
    <citation type="submission" date="2019-01" db="EMBL/GenBank/DDBJ databases">
        <title>Lacunisphaera sp. strain TWA-58.</title>
        <authorList>
            <person name="Chen W.-M."/>
        </authorList>
    </citation>
    <scope>NUCLEOTIDE SEQUENCE [LARGE SCALE GENOMIC DNA]</scope>
    <source>
        <strain evidence="9 10">TWA-58</strain>
    </source>
</reference>
<comment type="similarity">
    <text evidence="2">Belongs to the sulfatase family.</text>
</comment>
<dbReference type="CDD" id="cd16030">
    <property type="entry name" value="iduronate-2-sulfatase"/>
    <property type="match status" value="1"/>
</dbReference>
<evidence type="ECO:0000256" key="2">
    <source>
        <dbReference type="ARBA" id="ARBA00008779"/>
    </source>
</evidence>
<dbReference type="AlphaFoldDB" id="A0A4Q1CCS7"/>
<comment type="caution">
    <text evidence="9">The sequence shown here is derived from an EMBL/GenBank/DDBJ whole genome shotgun (WGS) entry which is preliminary data.</text>
</comment>
<evidence type="ECO:0000256" key="4">
    <source>
        <dbReference type="ARBA" id="ARBA00022729"/>
    </source>
</evidence>
<dbReference type="OrthoDB" id="9803751at2"/>
<evidence type="ECO:0000259" key="8">
    <source>
        <dbReference type="Pfam" id="PF00884"/>
    </source>
</evidence>
<evidence type="ECO:0000256" key="3">
    <source>
        <dbReference type="ARBA" id="ARBA00022723"/>
    </source>
</evidence>
<evidence type="ECO:0000313" key="9">
    <source>
        <dbReference type="EMBL" id="RXK56953.1"/>
    </source>
</evidence>
<proteinExistence type="inferred from homology"/>
<dbReference type="GO" id="GO:0004423">
    <property type="term" value="F:iduronate-2-sulfatase activity"/>
    <property type="evidence" value="ECO:0007669"/>
    <property type="project" value="InterPro"/>
</dbReference>
<dbReference type="PANTHER" id="PTHR45953:SF1">
    <property type="entry name" value="IDURONATE 2-SULFATASE"/>
    <property type="match status" value="1"/>
</dbReference>
<keyword evidence="5" id="KW-0378">Hydrolase</keyword>
<dbReference type="GO" id="GO:0046872">
    <property type="term" value="F:metal ion binding"/>
    <property type="evidence" value="ECO:0007669"/>
    <property type="project" value="UniProtKB-KW"/>
</dbReference>